<reference evidence="1" key="1">
    <citation type="submission" date="2020-03" db="EMBL/GenBank/DDBJ databases">
        <title>The deep terrestrial virosphere.</title>
        <authorList>
            <person name="Holmfeldt K."/>
            <person name="Nilsson E."/>
            <person name="Simone D."/>
            <person name="Lopez-Fernandez M."/>
            <person name="Wu X."/>
            <person name="de Brujin I."/>
            <person name="Lundin D."/>
            <person name="Andersson A."/>
            <person name="Bertilsson S."/>
            <person name="Dopson M."/>
        </authorList>
    </citation>
    <scope>NUCLEOTIDE SEQUENCE</scope>
    <source>
        <strain evidence="1">MM415B00544</strain>
    </source>
</reference>
<gene>
    <name evidence="1" type="ORF">MM415B00544_0038</name>
</gene>
<proteinExistence type="predicted"/>
<name>A0A6M3J2L9_9ZZZZ</name>
<dbReference type="EMBL" id="MT141512">
    <property type="protein sequence ID" value="QJA64093.1"/>
    <property type="molecule type" value="Genomic_DNA"/>
</dbReference>
<protein>
    <submittedName>
        <fullName evidence="1">Uncharacterized protein</fullName>
    </submittedName>
</protein>
<dbReference type="AlphaFoldDB" id="A0A6M3J2L9"/>
<accession>A0A6M3J2L9</accession>
<sequence length="103" mass="11737">MGRVPGRAGTADLAEMGGDMKLSKRIPARTETVHFNWCKKDFTIFNESYRRVRGKFKRPGFHCRWCKRAFVDGESLALAQPKKDLNWILCVDCADKILNSDAS</sequence>
<organism evidence="1">
    <name type="scientific">viral metagenome</name>
    <dbReference type="NCBI Taxonomy" id="1070528"/>
    <lineage>
        <taxon>unclassified sequences</taxon>
        <taxon>metagenomes</taxon>
        <taxon>organismal metagenomes</taxon>
    </lineage>
</organism>
<evidence type="ECO:0000313" key="1">
    <source>
        <dbReference type="EMBL" id="QJA64093.1"/>
    </source>
</evidence>